<evidence type="ECO:0000256" key="1">
    <source>
        <dbReference type="SAM" id="Phobius"/>
    </source>
</evidence>
<feature type="transmembrane region" description="Helical" evidence="1">
    <location>
        <begin position="35"/>
        <end position="56"/>
    </location>
</feature>
<reference evidence="2 3" key="1">
    <citation type="journal article" date="2014" name="PLoS Genet.">
        <title>Phylogenetically driven sequencing of extremely halophilic archaea reveals strategies for static and dynamic osmo-response.</title>
        <authorList>
            <person name="Becker E.A."/>
            <person name="Seitzer P.M."/>
            <person name="Tritt A."/>
            <person name="Larsen D."/>
            <person name="Krusor M."/>
            <person name="Yao A.I."/>
            <person name="Wu D."/>
            <person name="Madern D."/>
            <person name="Eisen J.A."/>
            <person name="Darling A.E."/>
            <person name="Facciotti M.T."/>
        </authorList>
    </citation>
    <scope>NUCLEOTIDE SEQUENCE [LARGE SCALE GENOMIC DNA]</scope>
    <source>
        <strain evidence="2 3">2-9-1</strain>
    </source>
</reference>
<dbReference type="Proteomes" id="UP000011626">
    <property type="component" value="Unassembled WGS sequence"/>
</dbReference>
<keyword evidence="1" id="KW-1133">Transmembrane helix</keyword>
<comment type="caution">
    <text evidence="2">The sequence shown here is derived from an EMBL/GenBank/DDBJ whole genome shotgun (WGS) entry which is preliminary data.</text>
</comment>
<evidence type="ECO:0000313" key="2">
    <source>
        <dbReference type="EMBL" id="ELZ27855.1"/>
    </source>
</evidence>
<evidence type="ECO:0000313" key="3">
    <source>
        <dbReference type="Proteomes" id="UP000011626"/>
    </source>
</evidence>
<dbReference type="AlphaFoldDB" id="M0CXA7"/>
<keyword evidence="1" id="KW-0472">Membrane</keyword>
<accession>M0CXA7</accession>
<keyword evidence="1" id="KW-0812">Transmembrane</keyword>
<name>M0CXA7_9EURY</name>
<organism evidence="2 3">
    <name type="scientific">Halosimplex carlsbadense 2-9-1</name>
    <dbReference type="NCBI Taxonomy" id="797114"/>
    <lineage>
        <taxon>Archaea</taxon>
        <taxon>Methanobacteriati</taxon>
        <taxon>Methanobacteriota</taxon>
        <taxon>Stenosarchaea group</taxon>
        <taxon>Halobacteria</taxon>
        <taxon>Halobacteriales</taxon>
        <taxon>Haloarculaceae</taxon>
        <taxon>Halosimplex</taxon>
    </lineage>
</organism>
<gene>
    <name evidence="2" type="ORF">C475_05670</name>
</gene>
<dbReference type="RefSeq" id="WP_006882806.1">
    <property type="nucleotide sequence ID" value="NZ_AOIU01000012.1"/>
</dbReference>
<protein>
    <submittedName>
        <fullName evidence="2">Uncharacterized protein</fullName>
    </submittedName>
</protein>
<keyword evidence="3" id="KW-1185">Reference proteome</keyword>
<feature type="transmembrane region" description="Helical" evidence="1">
    <location>
        <begin position="7"/>
        <end position="29"/>
    </location>
</feature>
<proteinExistence type="predicted"/>
<sequence>MDDALRLRVNAILGLSVVAVSLLFGLVLGRTQREVLFFAAGALVAHLSVALVFALARSGPAGKPDGR</sequence>
<dbReference type="EMBL" id="AOIU01000012">
    <property type="protein sequence ID" value="ELZ27855.1"/>
    <property type="molecule type" value="Genomic_DNA"/>
</dbReference>